<name>A0A6C0C2D9_9ZZZZ</name>
<reference evidence="1" key="1">
    <citation type="journal article" date="2020" name="Nature">
        <title>Giant virus diversity and host interactions through global metagenomics.</title>
        <authorList>
            <person name="Schulz F."/>
            <person name="Roux S."/>
            <person name="Paez-Espino D."/>
            <person name="Jungbluth S."/>
            <person name="Walsh D.A."/>
            <person name="Denef V.J."/>
            <person name="McMahon K.D."/>
            <person name="Konstantinidis K.T."/>
            <person name="Eloe-Fadrosh E.A."/>
            <person name="Kyrpides N.C."/>
            <person name="Woyke T."/>
        </authorList>
    </citation>
    <scope>NUCLEOTIDE SEQUENCE</scope>
    <source>
        <strain evidence="1">GVMAG-M-3300020185-18</strain>
    </source>
</reference>
<organism evidence="1">
    <name type="scientific">viral metagenome</name>
    <dbReference type="NCBI Taxonomy" id="1070528"/>
    <lineage>
        <taxon>unclassified sequences</taxon>
        <taxon>metagenomes</taxon>
        <taxon>organismal metagenomes</taxon>
    </lineage>
</organism>
<proteinExistence type="predicted"/>
<protein>
    <submittedName>
        <fullName evidence="1">Uncharacterized protein</fullName>
    </submittedName>
</protein>
<dbReference type="EMBL" id="MN739318">
    <property type="protein sequence ID" value="QHS98526.1"/>
    <property type="molecule type" value="Genomic_DNA"/>
</dbReference>
<accession>A0A6C0C2D9</accession>
<sequence length="178" mass="21862">MPSLEDITNERFKERSCPGSLTYYLENKFANNKFTTEKTYTNEEINMYFPRCFVNDFKYGKSPEEELNILGWKYDEEKEKFYHDKYFVKEQSKKTHIYFDVGIKLWNKKRYYVPLQQEGHLDNLGITWSYKKDGAFFSLERNKVLDYWNSRKGKRMAKYIEYRKLREKRSQMFQNIKT</sequence>
<dbReference type="AlphaFoldDB" id="A0A6C0C2D9"/>
<evidence type="ECO:0000313" key="1">
    <source>
        <dbReference type="EMBL" id="QHS98526.1"/>
    </source>
</evidence>